<dbReference type="AlphaFoldDB" id="A0A0J1JX40"/>
<reference evidence="1 2" key="1">
    <citation type="submission" date="2015-05" db="EMBL/GenBank/DDBJ databases">
        <title>Photobacterium galathea sp. nov.</title>
        <authorList>
            <person name="Machado H."/>
            <person name="Gram L."/>
        </authorList>
    </citation>
    <scope>NUCLEOTIDE SEQUENCE [LARGE SCALE GENOMIC DNA]</scope>
    <source>
        <strain evidence="1 2">DSM 22954</strain>
    </source>
</reference>
<proteinExistence type="predicted"/>
<keyword evidence="2" id="KW-1185">Reference proteome</keyword>
<name>A0A0J1JX40_9GAMM</name>
<dbReference type="EMBL" id="LDOU01000019">
    <property type="protein sequence ID" value="KLV06862.1"/>
    <property type="molecule type" value="Genomic_DNA"/>
</dbReference>
<protein>
    <submittedName>
        <fullName evidence="1">Uncharacterized protein</fullName>
    </submittedName>
</protein>
<dbReference type="STRING" id="320778.ABT57_18190"/>
<sequence>MHLHWPRCRCTPQRFAFEANAKDVHHANFATKLASQTLTKQEPARWIKYGHTSSGTPRVRCLQCLGVTSLLNPLSLSRSLQPLLTALLVAFRNNEPLETALTSLSLSNKVLYEKLGKLQQLLEHASRCYERQWFSTLPTITIQTHSTVSHCRSGLQGYDSTACWYLSTAESRTGYQILISDNLLLNNVRSDAHQTGRYLLDYVEPDMAATQSVFEKARLTYERIMSRSQFDQRGYCLQQHAASKEGTVLRPVYSAHAHMQTLQALLPPNKPLALVLEHESFLRGAAITTFAESVRLQTTQLYYLHALPRSIHSEATKHYLANNNQQPVNKLVSDIQQSNLHPINVQQSNLQQSDKQILSWWQESWHQYDHYFPAKSGSTAWSLGIGVLTGKTANEKTTKGTATEQLASLLVPTHPKWHEDFWSTFEQWLPEQQRRRLSHQRVSQWLGIFRYLYNFCQQPASNGAAPGSNNHVVPATRTKPTFEPTHIASIAEYINSQPLK</sequence>
<dbReference type="PATRIC" id="fig|320778.3.peg.3955"/>
<gene>
    <name evidence="1" type="ORF">ABT57_18190</name>
</gene>
<dbReference type="Proteomes" id="UP000035909">
    <property type="component" value="Unassembled WGS sequence"/>
</dbReference>
<accession>A0A0J1JX40</accession>
<evidence type="ECO:0000313" key="1">
    <source>
        <dbReference type="EMBL" id="KLV06862.1"/>
    </source>
</evidence>
<evidence type="ECO:0000313" key="2">
    <source>
        <dbReference type="Proteomes" id="UP000035909"/>
    </source>
</evidence>
<comment type="caution">
    <text evidence="1">The sequence shown here is derived from an EMBL/GenBank/DDBJ whole genome shotgun (WGS) entry which is preliminary data.</text>
</comment>
<organism evidence="1 2">
    <name type="scientific">Photobacterium ganghwense</name>
    <dbReference type="NCBI Taxonomy" id="320778"/>
    <lineage>
        <taxon>Bacteria</taxon>
        <taxon>Pseudomonadati</taxon>
        <taxon>Pseudomonadota</taxon>
        <taxon>Gammaproteobacteria</taxon>
        <taxon>Vibrionales</taxon>
        <taxon>Vibrionaceae</taxon>
        <taxon>Photobacterium</taxon>
    </lineage>
</organism>